<accession>A0ABV0JRJ6</accession>
<comment type="similarity">
    <text evidence="1">Belongs to the glycosyltransferase 2 family.</text>
</comment>
<organism evidence="5 6">
    <name type="scientific">Funiculus sociatus GB2-A5</name>
    <dbReference type="NCBI Taxonomy" id="2933946"/>
    <lineage>
        <taxon>Bacteria</taxon>
        <taxon>Bacillati</taxon>
        <taxon>Cyanobacteriota</taxon>
        <taxon>Cyanophyceae</taxon>
        <taxon>Coleofasciculales</taxon>
        <taxon>Coleofasciculaceae</taxon>
        <taxon>Funiculus</taxon>
    </lineage>
</organism>
<evidence type="ECO:0000256" key="3">
    <source>
        <dbReference type="ARBA" id="ARBA00022679"/>
    </source>
</evidence>
<evidence type="ECO:0000256" key="2">
    <source>
        <dbReference type="ARBA" id="ARBA00022676"/>
    </source>
</evidence>
<evidence type="ECO:0000313" key="6">
    <source>
        <dbReference type="Proteomes" id="UP001442494"/>
    </source>
</evidence>
<comment type="caution">
    <text evidence="5">The sequence shown here is derived from an EMBL/GenBank/DDBJ whole genome shotgun (WGS) entry which is preliminary data.</text>
</comment>
<keyword evidence="2" id="KW-0328">Glycosyltransferase</keyword>
<dbReference type="CDD" id="cd00761">
    <property type="entry name" value="Glyco_tranf_GTA_type"/>
    <property type="match status" value="1"/>
</dbReference>
<keyword evidence="3" id="KW-0808">Transferase</keyword>
<reference evidence="5 6" key="1">
    <citation type="submission" date="2022-04" db="EMBL/GenBank/DDBJ databases">
        <title>Positive selection, recombination, and allopatry shape intraspecific diversity of widespread and dominant cyanobacteria.</title>
        <authorList>
            <person name="Wei J."/>
            <person name="Shu W."/>
            <person name="Hu C."/>
        </authorList>
    </citation>
    <scope>NUCLEOTIDE SEQUENCE [LARGE SCALE GENOMIC DNA]</scope>
    <source>
        <strain evidence="5 6">GB2-A5</strain>
    </source>
</reference>
<name>A0ABV0JRJ6_9CYAN</name>
<dbReference type="RefSeq" id="WP_190421744.1">
    <property type="nucleotide sequence ID" value="NZ_JAMPKK010000031.1"/>
</dbReference>
<dbReference type="EMBL" id="JAMPKK010000031">
    <property type="protein sequence ID" value="MEP0865719.1"/>
    <property type="molecule type" value="Genomic_DNA"/>
</dbReference>
<sequence length="339" mass="38647">MTPFISVTMGVYNGEKYLVKAIESILNQTFTDFEFIIINDGSTDGTSAILHRYEQLDPRIKVYYQDNSGLAIALNRGLELAQGKYFATMDADDICLPERFAKVFTFMEANPEVGICGGWHKTIGQYSYVEKYPTDNATLRCRLLFTTAFSQPTVLMRREFLVKANLSYDPAHKYCEDYGLWVKASKHFPLANLAEVLMLHRTHPNQVTQSCSNDQQAAAKHIRLAQLATLGIQPTAPEADLHESIRILTFPVTKDYIQQGHNWLLKLKKANAKVLTYNELALANILGQRWFYFCSAATELGVWTWKTFWQSPLSKSADLSWQDKLKFAVKCGIKRRSQF</sequence>
<keyword evidence="6" id="KW-1185">Reference proteome</keyword>
<dbReference type="PANTHER" id="PTHR43685:SF5">
    <property type="entry name" value="GLYCOSYLTRANSFERASE EPSE-RELATED"/>
    <property type="match status" value="1"/>
</dbReference>
<dbReference type="InterPro" id="IPR050834">
    <property type="entry name" value="Glycosyltransf_2"/>
</dbReference>
<feature type="domain" description="Glycosyltransferase 2-like" evidence="4">
    <location>
        <begin position="6"/>
        <end position="126"/>
    </location>
</feature>
<dbReference type="Pfam" id="PF00535">
    <property type="entry name" value="Glycos_transf_2"/>
    <property type="match status" value="1"/>
</dbReference>
<dbReference type="Gene3D" id="3.90.550.10">
    <property type="entry name" value="Spore Coat Polysaccharide Biosynthesis Protein SpsA, Chain A"/>
    <property type="match status" value="1"/>
</dbReference>
<proteinExistence type="inferred from homology"/>
<dbReference type="Proteomes" id="UP001442494">
    <property type="component" value="Unassembled WGS sequence"/>
</dbReference>
<dbReference type="InterPro" id="IPR001173">
    <property type="entry name" value="Glyco_trans_2-like"/>
</dbReference>
<dbReference type="InterPro" id="IPR029044">
    <property type="entry name" value="Nucleotide-diphossugar_trans"/>
</dbReference>
<evidence type="ECO:0000259" key="4">
    <source>
        <dbReference type="Pfam" id="PF00535"/>
    </source>
</evidence>
<evidence type="ECO:0000313" key="5">
    <source>
        <dbReference type="EMBL" id="MEP0865719.1"/>
    </source>
</evidence>
<gene>
    <name evidence="5" type="ORF">NDI37_14710</name>
</gene>
<dbReference type="PANTHER" id="PTHR43685">
    <property type="entry name" value="GLYCOSYLTRANSFERASE"/>
    <property type="match status" value="1"/>
</dbReference>
<protein>
    <submittedName>
        <fullName evidence="5">Glycosyltransferase family 2 protein</fullName>
    </submittedName>
</protein>
<evidence type="ECO:0000256" key="1">
    <source>
        <dbReference type="ARBA" id="ARBA00006739"/>
    </source>
</evidence>
<dbReference type="SUPFAM" id="SSF53448">
    <property type="entry name" value="Nucleotide-diphospho-sugar transferases"/>
    <property type="match status" value="1"/>
</dbReference>